<protein>
    <submittedName>
        <fullName evidence="1">DUF1961 family protein</fullName>
    </submittedName>
</protein>
<evidence type="ECO:0000313" key="2">
    <source>
        <dbReference type="Proteomes" id="UP000261166"/>
    </source>
</evidence>
<dbReference type="Pfam" id="PF09224">
    <property type="entry name" value="DUF1961"/>
    <property type="match status" value="1"/>
</dbReference>
<reference evidence="1 2" key="1">
    <citation type="submission" date="2018-08" db="EMBL/GenBank/DDBJ databases">
        <title>A genome reference for cultivated species of the human gut microbiota.</title>
        <authorList>
            <person name="Zou Y."/>
            <person name="Xue W."/>
            <person name="Luo G."/>
        </authorList>
    </citation>
    <scope>NUCLEOTIDE SEQUENCE [LARGE SCALE GENOMIC DNA]</scope>
    <source>
        <strain evidence="1 2">AF26-4BH</strain>
    </source>
</reference>
<dbReference type="Gene3D" id="2.60.120.200">
    <property type="match status" value="1"/>
</dbReference>
<proteinExistence type="predicted"/>
<accession>A0A3E3I4N9</accession>
<name>A0A3E3I4N9_9FIRM</name>
<gene>
    <name evidence="1" type="ORF">DWY69_30080</name>
</gene>
<dbReference type="Proteomes" id="UP000261166">
    <property type="component" value="Unassembled WGS sequence"/>
</dbReference>
<comment type="caution">
    <text evidence="1">The sequence shown here is derived from an EMBL/GenBank/DDBJ whole genome shotgun (WGS) entry which is preliminary data.</text>
</comment>
<dbReference type="InterPro" id="IPR015305">
    <property type="entry name" value="DUF1961"/>
</dbReference>
<sequence length="223" mass="25639">MAETEYLIYENLFAKKEDIEDFVLEGKADITFENGCMRMKNALEASLGQMANFVLWCPKEFPKDIRVEWEFRPLSDVGLCILFFAAAGKGNQDLFDPSLAERTGEYPQYHSGDINAFHVSYFRRKEQEERVFHTCNLRKSCGFYLVAQGADPIPGVEDVVDFYRLAVIKKENRIEFTINEMSIFTYMDDGITCGALLDGGKIGFRQLAPLTAEYRNLRVYQIK</sequence>
<dbReference type="RefSeq" id="WP_025487689.1">
    <property type="nucleotide sequence ID" value="NZ_JBKVAZ010000023.1"/>
</dbReference>
<organism evidence="1 2">
    <name type="scientific">Eisenbergiella massiliensis</name>
    <dbReference type="NCBI Taxonomy" id="1720294"/>
    <lineage>
        <taxon>Bacteria</taxon>
        <taxon>Bacillati</taxon>
        <taxon>Bacillota</taxon>
        <taxon>Clostridia</taxon>
        <taxon>Lachnospirales</taxon>
        <taxon>Lachnospiraceae</taxon>
        <taxon>Eisenbergiella</taxon>
    </lineage>
</organism>
<evidence type="ECO:0000313" key="1">
    <source>
        <dbReference type="EMBL" id="RGE60185.1"/>
    </source>
</evidence>
<dbReference type="AlphaFoldDB" id="A0A3E3I4N9"/>
<dbReference type="InterPro" id="IPR013320">
    <property type="entry name" value="ConA-like_dom_sf"/>
</dbReference>
<dbReference type="EMBL" id="QVLU01000056">
    <property type="protein sequence ID" value="RGE60185.1"/>
    <property type="molecule type" value="Genomic_DNA"/>
</dbReference>
<dbReference type="OrthoDB" id="7171052at2"/>
<dbReference type="SUPFAM" id="SSF49899">
    <property type="entry name" value="Concanavalin A-like lectins/glucanases"/>
    <property type="match status" value="1"/>
</dbReference>